<feature type="compositionally biased region" description="Low complexity" evidence="7">
    <location>
        <begin position="1"/>
        <end position="27"/>
    </location>
</feature>
<evidence type="ECO:0000313" key="10">
    <source>
        <dbReference type="Proteomes" id="UP000726737"/>
    </source>
</evidence>
<feature type="region of interest" description="Disordered" evidence="7">
    <location>
        <begin position="763"/>
        <end position="807"/>
    </location>
</feature>
<feature type="region of interest" description="Disordered" evidence="7">
    <location>
        <begin position="650"/>
        <end position="686"/>
    </location>
</feature>
<feature type="region of interest" description="Disordered" evidence="7">
    <location>
        <begin position="402"/>
        <end position="460"/>
    </location>
</feature>
<feature type="compositionally biased region" description="Low complexity" evidence="7">
    <location>
        <begin position="55"/>
        <end position="66"/>
    </location>
</feature>
<feature type="compositionally biased region" description="Low complexity" evidence="7">
    <location>
        <begin position="763"/>
        <end position="781"/>
    </location>
</feature>
<dbReference type="InterPro" id="IPR019787">
    <property type="entry name" value="Znf_PHD-finger"/>
</dbReference>
<feature type="compositionally biased region" description="Low complexity" evidence="7">
    <location>
        <begin position="219"/>
        <end position="231"/>
    </location>
</feature>
<comment type="subcellular location">
    <subcellularLocation>
        <location evidence="1">Nucleus</location>
    </subcellularLocation>
</comment>
<feature type="compositionally biased region" description="Low complexity" evidence="7">
    <location>
        <begin position="965"/>
        <end position="986"/>
    </location>
</feature>
<dbReference type="Pfam" id="PF00628">
    <property type="entry name" value="PHD"/>
    <property type="match status" value="1"/>
</dbReference>
<feature type="compositionally biased region" description="Polar residues" evidence="7">
    <location>
        <begin position="431"/>
        <end position="460"/>
    </location>
</feature>
<evidence type="ECO:0000256" key="7">
    <source>
        <dbReference type="SAM" id="MobiDB-lite"/>
    </source>
</evidence>
<dbReference type="GO" id="GO:0008270">
    <property type="term" value="F:zinc ion binding"/>
    <property type="evidence" value="ECO:0007669"/>
    <property type="project" value="UniProtKB-KW"/>
</dbReference>
<dbReference type="PROSITE" id="PS01359">
    <property type="entry name" value="ZF_PHD_1"/>
    <property type="match status" value="1"/>
</dbReference>
<feature type="compositionally biased region" description="Low complexity" evidence="7">
    <location>
        <begin position="1306"/>
        <end position="1322"/>
    </location>
</feature>
<reference evidence="9" key="1">
    <citation type="journal article" date="2020" name="Fungal Divers.">
        <title>Resolving the Mortierellaceae phylogeny through synthesis of multi-gene phylogenetics and phylogenomics.</title>
        <authorList>
            <person name="Vandepol N."/>
            <person name="Liber J."/>
            <person name="Desiro A."/>
            <person name="Na H."/>
            <person name="Kennedy M."/>
            <person name="Barry K."/>
            <person name="Grigoriev I.V."/>
            <person name="Miller A.N."/>
            <person name="O'Donnell K."/>
            <person name="Stajich J.E."/>
            <person name="Bonito G."/>
        </authorList>
    </citation>
    <scope>NUCLEOTIDE SEQUENCE</scope>
    <source>
        <strain evidence="9">KOD948</strain>
    </source>
</reference>
<feature type="compositionally biased region" description="Polar residues" evidence="7">
    <location>
        <begin position="31"/>
        <end position="52"/>
    </location>
</feature>
<dbReference type="SMART" id="SM00249">
    <property type="entry name" value="PHD"/>
    <property type="match status" value="1"/>
</dbReference>
<organism evidence="9 10">
    <name type="scientific">Mortierella polycephala</name>
    <dbReference type="NCBI Taxonomy" id="41804"/>
    <lineage>
        <taxon>Eukaryota</taxon>
        <taxon>Fungi</taxon>
        <taxon>Fungi incertae sedis</taxon>
        <taxon>Mucoromycota</taxon>
        <taxon>Mortierellomycotina</taxon>
        <taxon>Mortierellomycetes</taxon>
        <taxon>Mortierellales</taxon>
        <taxon>Mortierellaceae</taxon>
        <taxon>Mortierella</taxon>
    </lineage>
</organism>
<feature type="compositionally biased region" description="Polar residues" evidence="7">
    <location>
        <begin position="1809"/>
        <end position="1818"/>
    </location>
</feature>
<dbReference type="InterPro" id="IPR019786">
    <property type="entry name" value="Zinc_finger_PHD-type_CS"/>
</dbReference>
<keyword evidence="3 6" id="KW-0863">Zinc-finger</keyword>
<feature type="compositionally biased region" description="Basic residues" evidence="7">
    <location>
        <begin position="1623"/>
        <end position="1641"/>
    </location>
</feature>
<dbReference type="PROSITE" id="PS50016">
    <property type="entry name" value="ZF_PHD_2"/>
    <property type="match status" value="1"/>
</dbReference>
<evidence type="ECO:0000256" key="2">
    <source>
        <dbReference type="ARBA" id="ARBA00022723"/>
    </source>
</evidence>
<feature type="compositionally biased region" description="Acidic residues" evidence="7">
    <location>
        <begin position="1055"/>
        <end position="1066"/>
    </location>
</feature>
<feature type="compositionally biased region" description="Low complexity" evidence="7">
    <location>
        <begin position="259"/>
        <end position="269"/>
    </location>
</feature>
<feature type="compositionally biased region" description="Basic and acidic residues" evidence="7">
    <location>
        <begin position="668"/>
        <end position="678"/>
    </location>
</feature>
<feature type="compositionally biased region" description="Low complexity" evidence="7">
    <location>
        <begin position="90"/>
        <end position="110"/>
    </location>
</feature>
<feature type="compositionally biased region" description="Low complexity" evidence="7">
    <location>
        <begin position="710"/>
        <end position="720"/>
    </location>
</feature>
<feature type="region of interest" description="Disordered" evidence="7">
    <location>
        <begin position="699"/>
        <end position="745"/>
    </location>
</feature>
<dbReference type="PANTHER" id="PTHR46174:SF1">
    <property type="entry name" value="CXXC-TYPE ZINC FINGER PROTEIN 1"/>
    <property type="match status" value="1"/>
</dbReference>
<feature type="region of interest" description="Disordered" evidence="7">
    <location>
        <begin position="1706"/>
        <end position="1725"/>
    </location>
</feature>
<accession>A0A9P6TYU2</accession>
<dbReference type="GO" id="GO:0048188">
    <property type="term" value="C:Set1C/COMPASS complex"/>
    <property type="evidence" value="ECO:0007669"/>
    <property type="project" value="InterPro"/>
</dbReference>
<feature type="region of interest" description="Disordered" evidence="7">
    <location>
        <begin position="1545"/>
        <end position="1596"/>
    </location>
</feature>
<feature type="region of interest" description="Disordered" evidence="7">
    <location>
        <begin position="575"/>
        <end position="612"/>
    </location>
</feature>
<name>A0A9P6TYU2_9FUNG</name>
<evidence type="ECO:0000256" key="1">
    <source>
        <dbReference type="ARBA" id="ARBA00004123"/>
    </source>
</evidence>
<feature type="region of interest" description="Disordered" evidence="7">
    <location>
        <begin position="1852"/>
        <end position="1888"/>
    </location>
</feature>
<evidence type="ECO:0000256" key="3">
    <source>
        <dbReference type="ARBA" id="ARBA00022771"/>
    </source>
</evidence>
<evidence type="ECO:0000256" key="6">
    <source>
        <dbReference type="PROSITE-ProRule" id="PRU00146"/>
    </source>
</evidence>
<proteinExistence type="predicted"/>
<feature type="compositionally biased region" description="Polar residues" evidence="7">
    <location>
        <begin position="585"/>
        <end position="602"/>
    </location>
</feature>
<keyword evidence="4" id="KW-0862">Zinc</keyword>
<feature type="compositionally biased region" description="Acidic residues" evidence="7">
    <location>
        <begin position="699"/>
        <end position="709"/>
    </location>
</feature>
<sequence>MLDSDSGSSDLSEASSLSSDNSSGSEADVTKNPQPARSRLQQQQPHTVTPIRSVQHPNHQHQQPIHSSYNPATARPVSVPLPRPLQRNYSSSSGSGSGSDTGDSSGSDSSIDQYGSRHHSSKGLLPKPQKAKATNPLTSKNAPISLSASQPVYSQEIMDGSLPTAEKFQTHSSSLASSRGRGRGRGRVALASHGSRKYDAAGVTVIDFEASSPPPEDAAPPASATSTSAPPQHFDGQAVTVPRNTLVAPTRKKKEATAKTKTPKAAGGTNNKQKPGARKVGRPKSVSKDVYCICRGPYDGIEFMIACDRCEEWFHGRCIGMKPQDAKKNNYYYCDTCQRIRKMFGVTTSAEETTKTAKTKAQNKKSVEKQAEKQQIQLKVSSNNEVFAFLPQAASAPTTAQVFHSGGRESLSNRAGSSTDRTQYIPPPQPHNLQSSKAARYATTSAVQDRESSSVTVYDTPSNTTAQATKATYSHINNSNSDRTIASIRSVPMVVEDDEDEDVCPVCEFQCTCNTSNDISMEPAISPLVAPTTFADDSHGYSAIKVPFQPSLGPQASQEHHPSLSDAIDTVVIRDDESDDDPGNSFHTSHKNPMSTPASQRRPSILRRGGKGIGKAPYLMHVAKSANIPKSRGKGLKSGKAAMYFYRQSAASDSESEASDAQSDLEEKEGYGSERSEPSHVVSKGKNTTWRRARYVSCSDDDVDGDVDDTLSLSSSSSLSDFEDDAAQDVPLNQQYTKDARISPSTARKGWSQARLIIPESVTSRQSLESSTSQSAAAVAAEDVPTVNKKRGPGRPKKQKDPLVISREDEQALYTPAVASRKLGTGQVVKRGPNKVVRTQVKNLARSEFPFIAYDPEVAEVVKALNATDSHGEDDSDALQMASSTPIMESVGAMVLSETDIFGDGDLSDELSGDLSDILSEDLDDLSDDGLDFSSSDEGDEASSSSSPREFHYSELEEQDESLLDSDSSINSISTGISDSSDSASDSENDAYPQDLSGDDEDQFVFEHEGSEDLIDDEELMRLDEQERLLLAKAHNLHDVFSEEDSDPGRNPFESSEDDDDDIDDMDERRFESDEGEFTEGEYSDEYFEDEYEVIDEQAILEQLVQLAGVQADMQALMMIPPEQQEQLLLLQHYAETHRHQQEQLDPQYQQQHVQEQELGHQLNLPQQVSPIVGLLPSSDLLTQFDAHVPDLDAVSELLAASLASSIASSMAESMAGNRNCDESLLSSTEAVDNTTIIDDSATMQSDSHLDRLCELQGAADNASAESSLSVSQGSSGALWSTPPPPTPDFLTTIPTPANTPTPPGATSEASSSLSTTAGAPAHQQMPALVQVEPNAALNEPKHTLMPPAQQASANVKLQITSIKVQSLPNSLSYKPLSSVMAVPTIAGRPIQPILPKLAPGESLSGLSPFAKAHAAEAQIAHLNQVRIQTGELNLLKEAAQRVPGGLHSTSSNSTGASVQDVGTTAVQGSLGGEMNPDDGLVSGDTTDDASPSMHAVELRKRKSEETKMKETVLNQGKRRRLSVVSVKAGLARTNVSTVQDTLLPTATPLSGNEDASTLSSCSTTTPVESLLTSSASMSPLNGTTTDQGDTPSASRLTSTEFDFTKANMPFIDPAARILTFSNHKHGSNGHHQHHTRKASLKGKEPKHSEAGVLPMDDLLDTSALYGRSSSRSPSPNRVGAGDGEGDTDMSQSILKDLNRWERVPIGTFRRSRRPSSPYVGLQGALKSGNVNMPATLLSGHQQDQQLLYQESNRLHRKPNGVRKHRATSSASDVSSTHQRKEGSSKAEGHRSMQDPASRSRQRRPRASTITSMIQTPPSIHAGMLMEDLTGFGPPDSQQRISGLKELLHRPHSNLGLIDGSMDQPLRRKRRTGSNGPRPGLSRASSNQQLSTMISSGLNMDLRTGLGIGFAALGGSGMSTPKSGAGSRERGRVNGGLDDLMTDSTQLPSSACPTPLHSPLFSATGTSDRVHHHTSGEAVIGGDKVGLGEEVGSQVEEALVSHLELDIGKEMDGFHERLLAKSRGDATDAS</sequence>
<feature type="region of interest" description="Disordered" evidence="7">
    <location>
        <begin position="920"/>
        <end position="1013"/>
    </location>
</feature>
<dbReference type="InterPro" id="IPR001965">
    <property type="entry name" value="Znf_PHD"/>
</dbReference>
<comment type="caution">
    <text evidence="9">The sequence shown here is derived from an EMBL/GenBank/DDBJ whole genome shotgun (WGS) entry which is preliminary data.</text>
</comment>
<feature type="compositionally biased region" description="Basic residues" evidence="7">
    <location>
        <begin position="1755"/>
        <end position="1767"/>
    </location>
</feature>
<feature type="compositionally biased region" description="Basic and acidic residues" evidence="7">
    <location>
        <begin position="1497"/>
        <end position="1511"/>
    </location>
</feature>
<dbReference type="InterPro" id="IPR011011">
    <property type="entry name" value="Znf_FYVE_PHD"/>
</dbReference>
<evidence type="ECO:0000313" key="9">
    <source>
        <dbReference type="EMBL" id="KAG0253093.1"/>
    </source>
</evidence>
<feature type="compositionally biased region" description="Polar residues" evidence="7">
    <location>
        <begin position="135"/>
        <end position="153"/>
    </location>
</feature>
<keyword evidence="10" id="KW-1185">Reference proteome</keyword>
<evidence type="ECO:0000256" key="5">
    <source>
        <dbReference type="ARBA" id="ARBA00023242"/>
    </source>
</evidence>
<feature type="region of interest" description="Disordered" evidence="7">
    <location>
        <begin position="1755"/>
        <end position="1820"/>
    </location>
</feature>
<feature type="region of interest" description="Disordered" evidence="7">
    <location>
        <begin position="1"/>
        <end position="195"/>
    </location>
</feature>
<feature type="domain" description="PHD-type" evidence="8">
    <location>
        <begin position="289"/>
        <end position="340"/>
    </location>
</feature>
<feature type="region of interest" description="Disordered" evidence="7">
    <location>
        <begin position="1467"/>
        <end position="1515"/>
    </location>
</feature>
<feature type="region of interest" description="Disordered" evidence="7">
    <location>
        <begin position="1040"/>
        <end position="1082"/>
    </location>
</feature>
<evidence type="ECO:0000256" key="4">
    <source>
        <dbReference type="ARBA" id="ARBA00022833"/>
    </source>
</evidence>
<feature type="compositionally biased region" description="Polar residues" evidence="7">
    <location>
        <begin position="410"/>
        <end position="422"/>
    </location>
</feature>
<feature type="compositionally biased region" description="Acidic residues" evidence="7">
    <location>
        <begin position="920"/>
        <end position="941"/>
    </location>
</feature>
<dbReference type="InterPro" id="IPR037869">
    <property type="entry name" value="Spp1/CFP1"/>
</dbReference>
<feature type="compositionally biased region" description="Acidic residues" evidence="7">
    <location>
        <begin position="654"/>
        <end position="667"/>
    </location>
</feature>
<evidence type="ECO:0000259" key="8">
    <source>
        <dbReference type="PROSITE" id="PS50016"/>
    </source>
</evidence>
<keyword evidence="5" id="KW-0539">Nucleus</keyword>
<feature type="compositionally biased region" description="Basic and acidic residues" evidence="7">
    <location>
        <begin position="1779"/>
        <end position="1793"/>
    </location>
</feature>
<dbReference type="EMBL" id="JAAAJA010000480">
    <property type="protein sequence ID" value="KAG0253093.1"/>
    <property type="molecule type" value="Genomic_DNA"/>
</dbReference>
<gene>
    <name evidence="9" type="ORF">BG011_006576</name>
</gene>
<feature type="region of interest" description="Disordered" evidence="7">
    <location>
        <begin position="1265"/>
        <end position="1323"/>
    </location>
</feature>
<dbReference type="PANTHER" id="PTHR46174">
    <property type="entry name" value="CXXC-TYPE ZINC FINGER PROTEIN 1"/>
    <property type="match status" value="1"/>
</dbReference>
<dbReference type="Gene3D" id="2.60.120.650">
    <property type="entry name" value="Cupin"/>
    <property type="match status" value="1"/>
</dbReference>
<feature type="region of interest" description="Disordered" evidence="7">
    <location>
        <begin position="209"/>
        <end position="282"/>
    </location>
</feature>
<protein>
    <recommendedName>
        <fullName evidence="8">PHD-type domain-containing protein</fullName>
    </recommendedName>
</protein>
<dbReference type="Proteomes" id="UP000726737">
    <property type="component" value="Unassembled WGS sequence"/>
</dbReference>
<keyword evidence="2" id="KW-0479">Metal-binding</keyword>
<feature type="compositionally biased region" description="Low complexity" evidence="7">
    <location>
        <begin position="1265"/>
        <end position="1279"/>
    </location>
</feature>
<feature type="compositionally biased region" description="Polar residues" evidence="7">
    <location>
        <begin position="1768"/>
        <end position="1777"/>
    </location>
</feature>
<feature type="region of interest" description="Disordered" evidence="7">
    <location>
        <begin position="1622"/>
        <end position="1696"/>
    </location>
</feature>
<dbReference type="OrthoDB" id="436852at2759"/>
<feature type="compositionally biased region" description="Basic residues" evidence="7">
    <location>
        <begin position="788"/>
        <end position="798"/>
    </location>
</feature>
<dbReference type="GO" id="GO:0045893">
    <property type="term" value="P:positive regulation of DNA-templated transcription"/>
    <property type="evidence" value="ECO:0007669"/>
    <property type="project" value="TreeGrafter"/>
</dbReference>
<dbReference type="SUPFAM" id="SSF57903">
    <property type="entry name" value="FYVE/PHD zinc finger"/>
    <property type="match status" value="1"/>
</dbReference>